<feature type="transmembrane region" description="Helical" evidence="9">
    <location>
        <begin position="123"/>
        <end position="144"/>
    </location>
</feature>
<evidence type="ECO:0000256" key="5">
    <source>
        <dbReference type="ARBA" id="ARBA00023040"/>
    </source>
</evidence>
<keyword evidence="7" id="KW-0675">Receptor</keyword>
<feature type="transmembrane region" description="Helical" evidence="9">
    <location>
        <begin position="12"/>
        <end position="34"/>
    </location>
</feature>
<dbReference type="Proteomes" id="UP000009022">
    <property type="component" value="Unassembled WGS sequence"/>
</dbReference>
<keyword evidence="5" id="KW-0297">G-protein coupled receptor</keyword>
<dbReference type="OrthoDB" id="10017003at2759"/>
<protein>
    <recommendedName>
        <fullName evidence="10">G-protein coupled receptors family 1 profile domain-containing protein</fullName>
    </recommendedName>
</protein>
<evidence type="ECO:0000313" key="11">
    <source>
        <dbReference type="EMBL" id="EDV28595.1"/>
    </source>
</evidence>
<dbReference type="GO" id="GO:0007186">
    <property type="term" value="P:G protein-coupled receptor signaling pathway"/>
    <property type="evidence" value="ECO:0000318"/>
    <property type="project" value="GO_Central"/>
</dbReference>
<evidence type="ECO:0000313" key="12">
    <source>
        <dbReference type="Proteomes" id="UP000009022"/>
    </source>
</evidence>
<dbReference type="AlphaFoldDB" id="B3RKG5"/>
<gene>
    <name evidence="11" type="ORF">TRIADDRAFT_51672</name>
</gene>
<dbReference type="PRINTS" id="PR00237">
    <property type="entry name" value="GPCRRHODOPSN"/>
</dbReference>
<accession>B3RKG5</accession>
<dbReference type="GO" id="GO:0032870">
    <property type="term" value="P:cellular response to hormone stimulus"/>
    <property type="evidence" value="ECO:0000318"/>
    <property type="project" value="GO_Central"/>
</dbReference>
<evidence type="ECO:0000259" key="10">
    <source>
        <dbReference type="PROSITE" id="PS50262"/>
    </source>
</evidence>
<keyword evidence="4 9" id="KW-1133">Transmembrane helix</keyword>
<keyword evidence="8" id="KW-0807">Transducer</keyword>
<proteinExistence type="predicted"/>
<evidence type="ECO:0000256" key="9">
    <source>
        <dbReference type="SAM" id="Phobius"/>
    </source>
</evidence>
<dbReference type="HOGENOM" id="CLU_009579_3_3_1"/>
<feature type="domain" description="G-protein coupled receptors family 1 profile" evidence="10">
    <location>
        <begin position="25"/>
        <end position="275"/>
    </location>
</feature>
<dbReference type="SUPFAM" id="SSF81321">
    <property type="entry name" value="Family A G protein-coupled receptor-like"/>
    <property type="match status" value="1"/>
</dbReference>
<dbReference type="RefSeq" id="XP_002107797.1">
    <property type="nucleotide sequence ID" value="XM_002107761.1"/>
</dbReference>
<dbReference type="PROSITE" id="PS50262">
    <property type="entry name" value="G_PROTEIN_RECEP_F1_2"/>
    <property type="match status" value="1"/>
</dbReference>
<keyword evidence="6 9" id="KW-0472">Membrane</keyword>
<dbReference type="GO" id="GO:0005886">
    <property type="term" value="C:plasma membrane"/>
    <property type="evidence" value="ECO:0000318"/>
    <property type="project" value="GO_Central"/>
</dbReference>
<evidence type="ECO:0000256" key="3">
    <source>
        <dbReference type="ARBA" id="ARBA00022692"/>
    </source>
</evidence>
<evidence type="ECO:0000256" key="2">
    <source>
        <dbReference type="ARBA" id="ARBA00022475"/>
    </source>
</evidence>
<keyword evidence="12" id="KW-1185">Reference proteome</keyword>
<dbReference type="FunCoup" id="B3RKG5">
    <property type="interactions" value="313"/>
</dbReference>
<dbReference type="PANTHER" id="PTHR24249">
    <property type="entry name" value="HISTAMINE RECEPTOR-RELATED G-PROTEIN COUPLED RECEPTOR"/>
    <property type="match status" value="1"/>
</dbReference>
<name>B3RKG5_TRIAD</name>
<evidence type="ECO:0000256" key="7">
    <source>
        <dbReference type="ARBA" id="ARBA00023170"/>
    </source>
</evidence>
<dbReference type="PhylomeDB" id="B3RKG5"/>
<feature type="transmembrane region" description="Helical" evidence="9">
    <location>
        <begin position="224"/>
        <end position="246"/>
    </location>
</feature>
<reference evidence="11 12" key="1">
    <citation type="journal article" date="2008" name="Nature">
        <title>The Trichoplax genome and the nature of placozoans.</title>
        <authorList>
            <person name="Srivastava M."/>
            <person name="Begovic E."/>
            <person name="Chapman J."/>
            <person name="Putnam N.H."/>
            <person name="Hellsten U."/>
            <person name="Kawashima T."/>
            <person name="Kuo A."/>
            <person name="Mitros T."/>
            <person name="Salamov A."/>
            <person name="Carpenter M.L."/>
            <person name="Signorovitch A.Y."/>
            <person name="Moreno M.A."/>
            <person name="Kamm K."/>
            <person name="Grimwood J."/>
            <person name="Schmutz J."/>
            <person name="Shapiro H."/>
            <person name="Grigoriev I.V."/>
            <person name="Buss L.W."/>
            <person name="Schierwater B."/>
            <person name="Dellaporta S.L."/>
            <person name="Rokhsar D.S."/>
        </authorList>
    </citation>
    <scope>NUCLEOTIDE SEQUENCE [LARGE SCALE GENOMIC DNA]</scope>
    <source>
        <strain evidence="11 12">Grell-BS-1999</strain>
    </source>
</reference>
<dbReference type="InterPro" id="IPR000276">
    <property type="entry name" value="GPCR_Rhodpsn"/>
</dbReference>
<dbReference type="Pfam" id="PF00001">
    <property type="entry name" value="7tm_1"/>
    <property type="match status" value="1"/>
</dbReference>
<dbReference type="CTD" id="6749012"/>
<dbReference type="CDD" id="cd00637">
    <property type="entry name" value="7tm_classA_rhodopsin-like"/>
    <property type="match status" value="1"/>
</dbReference>
<dbReference type="KEGG" id="tad:TRIADDRAFT_51672"/>
<dbReference type="EMBL" id="DS985241">
    <property type="protein sequence ID" value="EDV28595.1"/>
    <property type="molecule type" value="Genomic_DNA"/>
</dbReference>
<keyword evidence="3 9" id="KW-0812">Transmembrane</keyword>
<feature type="transmembrane region" description="Helical" evidence="9">
    <location>
        <begin position="82"/>
        <end position="103"/>
    </location>
</feature>
<dbReference type="FunFam" id="1.20.1070.10:FF:001112">
    <property type="entry name" value="Beta-2 adrenergic receptor"/>
    <property type="match status" value="1"/>
</dbReference>
<dbReference type="GO" id="GO:0004930">
    <property type="term" value="F:G protein-coupled receptor activity"/>
    <property type="evidence" value="ECO:0000318"/>
    <property type="project" value="GO_Central"/>
</dbReference>
<feature type="transmembrane region" description="Helical" evidence="9">
    <location>
        <begin position="46"/>
        <end position="70"/>
    </location>
</feature>
<feature type="transmembrane region" description="Helical" evidence="9">
    <location>
        <begin position="174"/>
        <end position="203"/>
    </location>
</feature>
<evidence type="ECO:0000256" key="6">
    <source>
        <dbReference type="ARBA" id="ARBA00023136"/>
    </source>
</evidence>
<dbReference type="InterPro" id="IPR050569">
    <property type="entry name" value="TAAR"/>
</dbReference>
<sequence>MPILSYKDIFVVTILGIIASVASFGNLFNLYLIYHSRSSQLVGTLLLANLGLADLFSGLVVMPLAIYSFIVQDTISPFLCQLWAVLASLSIGVSFYTTAAISIDRCIAVASPFYYSQSVNLRVLKVQIVILWLITSVIAIMPMLGLKAYGIGHYSYITGSQQCWVDFTDRDHNYYIGLVLLSILSCTIVIIVLCYSIIFIIAWRKGLQNLSGHGTIKKSIRTTGLIVGTSLMCWIPLITISYVEFIDFMLLISDDIVLAAYLLTFCSSAINPVVYSLTNSELKRRVRLTLRRTNVIAFSQSKRKGKVNPIGIDSVIGNLHSSVIVG</sequence>
<dbReference type="GeneID" id="6749012"/>
<dbReference type="Gene3D" id="1.20.1070.10">
    <property type="entry name" value="Rhodopsin 7-helix transmembrane proteins"/>
    <property type="match status" value="1"/>
</dbReference>
<evidence type="ECO:0000256" key="4">
    <source>
        <dbReference type="ARBA" id="ARBA00022989"/>
    </source>
</evidence>
<dbReference type="PANTHER" id="PTHR24249:SF411">
    <property type="entry name" value="G-PROTEIN COUPLED RECEPTORS FAMILY 1 PROFILE DOMAIN-CONTAINING PROTEIN"/>
    <property type="match status" value="1"/>
</dbReference>
<evidence type="ECO:0000256" key="1">
    <source>
        <dbReference type="ARBA" id="ARBA00004651"/>
    </source>
</evidence>
<evidence type="ECO:0000256" key="8">
    <source>
        <dbReference type="ARBA" id="ARBA00023224"/>
    </source>
</evidence>
<dbReference type="OMA" id="RCISSFI"/>
<dbReference type="eggNOG" id="KOG3656">
    <property type="taxonomic scope" value="Eukaryota"/>
</dbReference>
<dbReference type="InParanoid" id="B3RKG5"/>
<keyword evidence="2" id="KW-1003">Cell membrane</keyword>
<comment type="subcellular location">
    <subcellularLocation>
        <location evidence="1">Cell membrane</location>
        <topology evidence="1">Multi-pass membrane protein</topology>
    </subcellularLocation>
</comment>
<feature type="transmembrane region" description="Helical" evidence="9">
    <location>
        <begin position="258"/>
        <end position="277"/>
    </location>
</feature>
<dbReference type="STRING" id="10228.B3RKG5"/>
<organism evidence="11 12">
    <name type="scientific">Trichoplax adhaerens</name>
    <name type="common">Trichoplax reptans</name>
    <dbReference type="NCBI Taxonomy" id="10228"/>
    <lineage>
        <taxon>Eukaryota</taxon>
        <taxon>Metazoa</taxon>
        <taxon>Placozoa</taxon>
        <taxon>Uniplacotomia</taxon>
        <taxon>Trichoplacea</taxon>
        <taxon>Trichoplacidae</taxon>
        <taxon>Trichoplax</taxon>
    </lineage>
</organism>
<dbReference type="InterPro" id="IPR017452">
    <property type="entry name" value="GPCR_Rhodpsn_7TM"/>
</dbReference>